<keyword evidence="1" id="KW-0812">Transmembrane</keyword>
<feature type="transmembrane region" description="Helical" evidence="1">
    <location>
        <begin position="92"/>
        <end position="116"/>
    </location>
</feature>
<feature type="transmembrane region" description="Helical" evidence="1">
    <location>
        <begin position="12"/>
        <end position="33"/>
    </location>
</feature>
<evidence type="ECO:0000313" key="2">
    <source>
        <dbReference type="EMBL" id="KFI61560.1"/>
    </source>
</evidence>
<dbReference type="Proteomes" id="UP000029046">
    <property type="component" value="Unassembled WGS sequence"/>
</dbReference>
<comment type="caution">
    <text evidence="2">The sequence shown here is derived from an EMBL/GenBank/DDBJ whole genome shotgun (WGS) entry which is preliminary data.</text>
</comment>
<dbReference type="RefSeq" id="WP_033505561.1">
    <property type="nucleotide sequence ID" value="NZ_JGYX01000001.1"/>
</dbReference>
<organism evidence="2 3">
    <name type="scientific">Bifidobacterium pullorum subsp. gallinarum</name>
    <dbReference type="NCBI Taxonomy" id="78344"/>
    <lineage>
        <taxon>Bacteria</taxon>
        <taxon>Bacillati</taxon>
        <taxon>Actinomycetota</taxon>
        <taxon>Actinomycetes</taxon>
        <taxon>Bifidobacteriales</taxon>
        <taxon>Bifidobacteriaceae</taxon>
        <taxon>Bifidobacterium</taxon>
    </lineage>
</organism>
<dbReference type="EMBL" id="JGYX01000001">
    <property type="protein sequence ID" value="KFI61560.1"/>
    <property type="molecule type" value="Genomic_DNA"/>
</dbReference>
<keyword evidence="1" id="KW-1133">Transmembrane helix</keyword>
<reference evidence="2 3" key="1">
    <citation type="submission" date="2014-03" db="EMBL/GenBank/DDBJ databases">
        <title>Genomics of Bifidobacteria.</title>
        <authorList>
            <person name="Ventura M."/>
            <person name="Milani C."/>
            <person name="Lugli G.A."/>
        </authorList>
    </citation>
    <scope>NUCLEOTIDE SEQUENCE [LARGE SCALE GENOMIC DNA]</scope>
    <source>
        <strain evidence="2 3">LMG 11586</strain>
    </source>
</reference>
<name>A0A087AS10_9BIFI</name>
<evidence type="ECO:0000256" key="1">
    <source>
        <dbReference type="SAM" id="Phobius"/>
    </source>
</evidence>
<feature type="transmembrane region" description="Helical" evidence="1">
    <location>
        <begin position="161"/>
        <end position="178"/>
    </location>
</feature>
<evidence type="ECO:0000313" key="3">
    <source>
        <dbReference type="Proteomes" id="UP000029046"/>
    </source>
</evidence>
<dbReference type="AlphaFoldDB" id="A0A087AS10"/>
<feature type="transmembrane region" description="Helical" evidence="1">
    <location>
        <begin position="122"/>
        <end position="149"/>
    </location>
</feature>
<keyword evidence="3" id="KW-1185">Reference proteome</keyword>
<feature type="transmembrane region" description="Helical" evidence="1">
    <location>
        <begin position="190"/>
        <end position="211"/>
    </location>
</feature>
<protein>
    <submittedName>
        <fullName evidence="2">Uncharacterized protein</fullName>
    </submittedName>
</protein>
<sequence length="227" mass="24768">MKALVFYVAHMYRRLIFGVYAMLAVLVPLVLSGVMMSSDQVPGALAGRAVVEFALPVGNLTAVIGACLVLQQDVARGMLVDLKLSNTPVMRYVLANSIYPMTTAVISMMATLGILFARHIDIPVMTVCDAFIIEFMACIISIGVCLIFFMLNPEKDSQTAQMLAVFMCFCIVAVLPLWTEFEAFSLLNAVVARVGILVALIAAISGCRYVFGRLFPNTLDRMYTESA</sequence>
<proteinExistence type="predicted"/>
<gene>
    <name evidence="2" type="ORF">BIGA_0077</name>
</gene>
<keyword evidence="1" id="KW-0472">Membrane</keyword>
<feature type="transmembrane region" description="Helical" evidence="1">
    <location>
        <begin position="53"/>
        <end position="71"/>
    </location>
</feature>
<accession>A0A087AS10</accession>